<evidence type="ECO:0000313" key="1">
    <source>
        <dbReference type="EMBL" id="MFC7245674.1"/>
    </source>
</evidence>
<protein>
    <recommendedName>
        <fullName evidence="3">Nucleotidyltransferase-like protein</fullName>
    </recommendedName>
</protein>
<comment type="caution">
    <text evidence="1">The sequence shown here is derived from an EMBL/GenBank/DDBJ whole genome shotgun (WGS) entry which is preliminary data.</text>
</comment>
<gene>
    <name evidence="1" type="ORF">ACFQO7_24635</name>
</gene>
<proteinExistence type="predicted"/>
<sequence length="291" mass="30535">MSVAIDPLYVAARCVLLDALEALAVHRDAVVIVGAQAVYLHSSDADLDAGVAPYTTDGDLAIVPQRLSEEPEIADAMRRNGFTLKVKAGGGVEPGSWLATVTVSGQPQVIPVDLIVPGELAPNHGRRDARLPDHGSNATRWAAGLEAAVLDNQVMTVGSLQPDTDARLLQVRVAGPAALLIAKCHKIYERLHDNQGRPHRVRSKDSGDVIRLMRGHASAEQIGRQMAAMADDAMAGSTVAVGVNLLESLFGRGASPGIAMAAEALSGALDAKQIRALAPAFVAELTRAYRG</sequence>
<dbReference type="Proteomes" id="UP001596392">
    <property type="component" value="Unassembled WGS sequence"/>
</dbReference>
<organism evidence="1 2">
    <name type="scientific">Catellatospora aurea</name>
    <dbReference type="NCBI Taxonomy" id="1337874"/>
    <lineage>
        <taxon>Bacteria</taxon>
        <taxon>Bacillati</taxon>
        <taxon>Actinomycetota</taxon>
        <taxon>Actinomycetes</taxon>
        <taxon>Micromonosporales</taxon>
        <taxon>Micromonosporaceae</taxon>
        <taxon>Catellatospora</taxon>
    </lineage>
</organism>
<keyword evidence="2" id="KW-1185">Reference proteome</keyword>
<reference evidence="2" key="1">
    <citation type="journal article" date="2019" name="Int. J. Syst. Evol. Microbiol.">
        <title>The Global Catalogue of Microorganisms (GCM) 10K type strain sequencing project: providing services to taxonomists for standard genome sequencing and annotation.</title>
        <authorList>
            <consortium name="The Broad Institute Genomics Platform"/>
            <consortium name="The Broad Institute Genome Sequencing Center for Infectious Disease"/>
            <person name="Wu L."/>
            <person name="Ma J."/>
        </authorList>
    </citation>
    <scope>NUCLEOTIDE SEQUENCE [LARGE SCALE GENOMIC DNA]</scope>
    <source>
        <strain evidence="2">CGMCC 1.9106</strain>
    </source>
</reference>
<dbReference type="EMBL" id="JBHTAC010000029">
    <property type="protein sequence ID" value="MFC7245674.1"/>
    <property type="molecule type" value="Genomic_DNA"/>
</dbReference>
<evidence type="ECO:0008006" key="3">
    <source>
        <dbReference type="Google" id="ProtNLM"/>
    </source>
</evidence>
<accession>A0ABW2H515</accession>
<name>A0ABW2H515_9ACTN</name>
<dbReference type="RefSeq" id="WP_376808587.1">
    <property type="nucleotide sequence ID" value="NZ_JBHTAC010000029.1"/>
</dbReference>
<evidence type="ECO:0000313" key="2">
    <source>
        <dbReference type="Proteomes" id="UP001596392"/>
    </source>
</evidence>